<feature type="transmembrane region" description="Helical" evidence="7">
    <location>
        <begin position="199"/>
        <end position="218"/>
    </location>
</feature>
<feature type="transmembrane region" description="Helical" evidence="7">
    <location>
        <begin position="272"/>
        <end position="291"/>
    </location>
</feature>
<keyword evidence="5 7" id="KW-1133">Transmembrane helix</keyword>
<reference evidence="9 10" key="1">
    <citation type="submission" date="2020-08" db="EMBL/GenBank/DDBJ databases">
        <title>Genome public.</title>
        <authorList>
            <person name="Liu C."/>
            <person name="Sun Q."/>
        </authorList>
    </citation>
    <scope>NUCLEOTIDE SEQUENCE [LARGE SCALE GENOMIC DNA]</scope>
    <source>
        <strain evidence="9 10">NSJ-9</strain>
    </source>
</reference>
<dbReference type="PANTHER" id="PTHR40074:SF2">
    <property type="entry name" value="O-ACETYLTRANSFERASE WECH"/>
    <property type="match status" value="1"/>
</dbReference>
<dbReference type="PANTHER" id="PTHR40074">
    <property type="entry name" value="O-ACETYLTRANSFERASE WECH"/>
    <property type="match status" value="1"/>
</dbReference>
<evidence type="ECO:0000256" key="1">
    <source>
        <dbReference type="ARBA" id="ARBA00004651"/>
    </source>
</evidence>
<feature type="transmembrane region" description="Helical" evidence="7">
    <location>
        <begin position="127"/>
        <end position="147"/>
    </location>
</feature>
<feature type="domain" description="Acyltransferase 3" evidence="8">
    <location>
        <begin position="13"/>
        <end position="359"/>
    </location>
</feature>
<proteinExistence type="inferred from homology"/>
<feature type="transmembrane region" description="Helical" evidence="7">
    <location>
        <begin position="230"/>
        <end position="252"/>
    </location>
</feature>
<gene>
    <name evidence="9" type="ORF">H8R94_06510</name>
</gene>
<sequence>MEKVMQQKTSRIVYLDVLKGVSMLLVIYCHGVLLPYHSVVGNLMMTLAWGAVPCFVMASGAVLHQSRHFTWQKHGKRLGSMYMTLVCWRLLYLVVYRIAGKITGISLWTCIKYLFFLQDYEGVDTGLMWYMIAYLGLMIVYPITYFLFTGGTLGRQITFFIMILSGLTGILFPSVNWLVGQIIHGRELPLQAWNSILTFGNNNNLLFYFLLGAFLLEYQQGVDRKECGRIYRWRLPLSGICLVIGLMGLMFIKYRETGLLIWGDTYLSFGYVRLSTALVTIGLYGICESLFSDRENLASKIIGEYIGQNTLGIYYSHYILLAVFSWTTCFPWLQTHYFVGMNLIKAFAVTFACYVVVGLVSRVPLIRKMFLQM</sequence>
<evidence type="ECO:0000259" key="8">
    <source>
        <dbReference type="Pfam" id="PF01757"/>
    </source>
</evidence>
<dbReference type="Pfam" id="PF01757">
    <property type="entry name" value="Acyl_transf_3"/>
    <property type="match status" value="1"/>
</dbReference>
<protein>
    <submittedName>
        <fullName evidence="9">Acyltransferase</fullName>
    </submittedName>
</protein>
<evidence type="ECO:0000256" key="5">
    <source>
        <dbReference type="ARBA" id="ARBA00022989"/>
    </source>
</evidence>
<evidence type="ECO:0000313" key="10">
    <source>
        <dbReference type="Proteomes" id="UP000643810"/>
    </source>
</evidence>
<dbReference type="EMBL" id="JACOPG010000002">
    <property type="protein sequence ID" value="MBC5686259.1"/>
    <property type="molecule type" value="Genomic_DNA"/>
</dbReference>
<keyword evidence="10" id="KW-1185">Reference proteome</keyword>
<feature type="transmembrane region" description="Helical" evidence="7">
    <location>
        <begin position="12"/>
        <end position="33"/>
    </location>
</feature>
<feature type="transmembrane region" description="Helical" evidence="7">
    <location>
        <begin position="90"/>
        <end position="115"/>
    </location>
</feature>
<evidence type="ECO:0000256" key="2">
    <source>
        <dbReference type="ARBA" id="ARBA00007400"/>
    </source>
</evidence>
<dbReference type="GO" id="GO:0016746">
    <property type="term" value="F:acyltransferase activity"/>
    <property type="evidence" value="ECO:0007669"/>
    <property type="project" value="UniProtKB-KW"/>
</dbReference>
<feature type="transmembrane region" description="Helical" evidence="7">
    <location>
        <begin position="39"/>
        <end position="63"/>
    </location>
</feature>
<feature type="transmembrane region" description="Helical" evidence="7">
    <location>
        <begin position="346"/>
        <end position="365"/>
    </location>
</feature>
<evidence type="ECO:0000256" key="7">
    <source>
        <dbReference type="SAM" id="Phobius"/>
    </source>
</evidence>
<keyword evidence="9" id="KW-0808">Transferase</keyword>
<feature type="transmembrane region" description="Helical" evidence="7">
    <location>
        <begin position="159"/>
        <end position="179"/>
    </location>
</feature>
<name>A0ABR7GFP2_9FIRM</name>
<evidence type="ECO:0000256" key="6">
    <source>
        <dbReference type="ARBA" id="ARBA00023136"/>
    </source>
</evidence>
<comment type="subcellular location">
    <subcellularLocation>
        <location evidence="1">Cell membrane</location>
        <topology evidence="1">Multi-pass membrane protein</topology>
    </subcellularLocation>
</comment>
<feature type="transmembrane region" description="Helical" evidence="7">
    <location>
        <begin position="312"/>
        <end position="334"/>
    </location>
</feature>
<keyword evidence="3" id="KW-1003">Cell membrane</keyword>
<comment type="similarity">
    <text evidence="2">Belongs to the acyltransferase 3 family.</text>
</comment>
<keyword evidence="4 7" id="KW-0812">Transmembrane</keyword>
<evidence type="ECO:0000256" key="4">
    <source>
        <dbReference type="ARBA" id="ARBA00022692"/>
    </source>
</evidence>
<keyword evidence="6 7" id="KW-0472">Membrane</keyword>
<evidence type="ECO:0000256" key="3">
    <source>
        <dbReference type="ARBA" id="ARBA00022475"/>
    </source>
</evidence>
<organism evidence="9 10">
    <name type="scientific">Roseburia lenta</name>
    <dbReference type="NCBI Taxonomy" id="2763061"/>
    <lineage>
        <taxon>Bacteria</taxon>
        <taxon>Bacillati</taxon>
        <taxon>Bacillota</taxon>
        <taxon>Clostridia</taxon>
        <taxon>Lachnospirales</taxon>
        <taxon>Lachnospiraceae</taxon>
        <taxon>Roseburia</taxon>
    </lineage>
</organism>
<dbReference type="Proteomes" id="UP000643810">
    <property type="component" value="Unassembled WGS sequence"/>
</dbReference>
<accession>A0ABR7GFP2</accession>
<dbReference type="RefSeq" id="WP_186854193.1">
    <property type="nucleotide sequence ID" value="NZ_JACOPG010000002.1"/>
</dbReference>
<dbReference type="InterPro" id="IPR002656">
    <property type="entry name" value="Acyl_transf_3_dom"/>
</dbReference>
<keyword evidence="9" id="KW-0012">Acyltransferase</keyword>
<comment type="caution">
    <text evidence="9">The sequence shown here is derived from an EMBL/GenBank/DDBJ whole genome shotgun (WGS) entry which is preliminary data.</text>
</comment>
<evidence type="ECO:0000313" key="9">
    <source>
        <dbReference type="EMBL" id="MBC5686259.1"/>
    </source>
</evidence>